<evidence type="ECO:0000256" key="1">
    <source>
        <dbReference type="ARBA" id="ARBA00008645"/>
    </source>
</evidence>
<dbReference type="InterPro" id="IPR000073">
    <property type="entry name" value="AB_hydrolase_1"/>
</dbReference>
<dbReference type="InterPro" id="IPR050266">
    <property type="entry name" value="AB_hydrolase_sf"/>
</dbReference>
<dbReference type="Gene3D" id="3.40.50.1820">
    <property type="entry name" value="alpha/beta hydrolase"/>
    <property type="match status" value="1"/>
</dbReference>
<dbReference type="PRINTS" id="PR00111">
    <property type="entry name" value="ABHYDROLASE"/>
</dbReference>
<dbReference type="GO" id="GO:0016020">
    <property type="term" value="C:membrane"/>
    <property type="evidence" value="ECO:0007669"/>
    <property type="project" value="TreeGrafter"/>
</dbReference>
<dbReference type="PANTHER" id="PTHR43798:SF14">
    <property type="entry name" value="SERINE HYDROLASE-LIKE PROTEIN DDB_G0286239"/>
    <property type="match status" value="1"/>
</dbReference>
<evidence type="ECO:0000313" key="4">
    <source>
        <dbReference type="Proteomes" id="UP000515204"/>
    </source>
</evidence>
<reference evidence="5 6" key="1">
    <citation type="submission" date="2025-04" db="UniProtKB">
        <authorList>
            <consortium name="RefSeq"/>
        </authorList>
    </citation>
    <scope>IDENTIFICATION</scope>
</reference>
<dbReference type="InterPro" id="IPR029058">
    <property type="entry name" value="AB_hydrolase_fold"/>
</dbReference>
<dbReference type="RefSeq" id="XP_014486815.1">
    <property type="nucleotide sequence ID" value="XM_014631329.1"/>
</dbReference>
<dbReference type="GeneID" id="106750771"/>
<dbReference type="PANTHER" id="PTHR43798">
    <property type="entry name" value="MONOACYLGLYCEROL LIPASE"/>
    <property type="match status" value="1"/>
</dbReference>
<comment type="similarity">
    <text evidence="1">Belongs to the AB hydrolase superfamily.</text>
</comment>
<feature type="domain" description="AB hydrolase-1" evidence="3">
    <location>
        <begin position="30"/>
        <end position="166"/>
    </location>
</feature>
<dbReference type="GO" id="GO:0016787">
    <property type="term" value="F:hydrolase activity"/>
    <property type="evidence" value="ECO:0007669"/>
    <property type="project" value="UniProtKB-KW"/>
</dbReference>
<dbReference type="Proteomes" id="UP000515204">
    <property type="component" value="Unplaced"/>
</dbReference>
<dbReference type="SUPFAM" id="SSF53474">
    <property type="entry name" value="alpha/beta-Hydrolases"/>
    <property type="match status" value="1"/>
</dbReference>
<organism evidence="4 6">
    <name type="scientific">Dinoponera quadriceps</name>
    <name type="common">South American ant</name>
    <dbReference type="NCBI Taxonomy" id="609295"/>
    <lineage>
        <taxon>Eukaryota</taxon>
        <taxon>Metazoa</taxon>
        <taxon>Ecdysozoa</taxon>
        <taxon>Arthropoda</taxon>
        <taxon>Hexapoda</taxon>
        <taxon>Insecta</taxon>
        <taxon>Pterygota</taxon>
        <taxon>Neoptera</taxon>
        <taxon>Endopterygota</taxon>
        <taxon>Hymenoptera</taxon>
        <taxon>Apocrita</taxon>
        <taxon>Aculeata</taxon>
        <taxon>Formicoidea</taxon>
        <taxon>Formicidae</taxon>
        <taxon>Ponerinae</taxon>
        <taxon>Ponerini</taxon>
        <taxon>Dinoponera</taxon>
    </lineage>
</organism>
<dbReference type="RefSeq" id="XP_014486816.1">
    <property type="nucleotide sequence ID" value="XM_014631330.1"/>
</dbReference>
<protein>
    <submittedName>
        <fullName evidence="5 6">Serine hydrolase-like protein</fullName>
    </submittedName>
</protein>
<keyword evidence="4" id="KW-1185">Reference proteome</keyword>
<dbReference type="KEGG" id="dqu:106750771"/>
<evidence type="ECO:0000313" key="6">
    <source>
        <dbReference type="RefSeq" id="XP_014486816.1"/>
    </source>
</evidence>
<evidence type="ECO:0000259" key="3">
    <source>
        <dbReference type="Pfam" id="PF00561"/>
    </source>
</evidence>
<accession>A0A6P3Y708</accession>
<sequence>MEQKSTELKLTVPWGHIAAKTYGSSTGKFVLMVHGLMDNMGAFTRLLKYLPMDTHYYVCVDLPGHGYSSRFPSWMMVEFVTYIDTIYYILEALQWKTCIFIGHSMGAQLGIFFSINRPHRIEKIIALDGLIPIVSTTDDDFIKSFKEKFMLLRQNQNANNLYTKEEALYALKNLRFAALNSDAAEALFEHFVTKVDGKYKYTRDVRLRMTITSLLSLEQSYSILRNLSVPLYVVVASSGAIDRFPQIFKTAIKSINPKSLSEIFYVRGNHDVHNNYPEKVAPFICKILLNENTSKL</sequence>
<dbReference type="Pfam" id="PF00561">
    <property type="entry name" value="Abhydrolase_1"/>
    <property type="match status" value="1"/>
</dbReference>
<name>A0A6P3Y708_DINQU</name>
<proteinExistence type="inferred from homology"/>
<dbReference type="AlphaFoldDB" id="A0A6P3Y708"/>
<gene>
    <name evidence="5 6" type="primary">LOC106750771</name>
</gene>
<evidence type="ECO:0000313" key="5">
    <source>
        <dbReference type="RefSeq" id="XP_014486815.1"/>
    </source>
</evidence>
<dbReference type="OrthoDB" id="6431331at2759"/>
<keyword evidence="2" id="KW-0378">Hydrolase</keyword>
<evidence type="ECO:0000256" key="2">
    <source>
        <dbReference type="ARBA" id="ARBA00022801"/>
    </source>
</evidence>